<keyword evidence="5" id="KW-0479">Metal-binding</keyword>
<dbReference type="SMART" id="SM00355">
    <property type="entry name" value="ZnF_C2H2"/>
    <property type="match status" value="2"/>
</dbReference>
<dbReference type="GO" id="GO:0003700">
    <property type="term" value="F:DNA-binding transcription factor activity"/>
    <property type="evidence" value="ECO:0007669"/>
    <property type="project" value="TreeGrafter"/>
</dbReference>
<dbReference type="Gene3D" id="3.30.160.60">
    <property type="entry name" value="Classic Zinc Finger"/>
    <property type="match status" value="2"/>
</dbReference>
<keyword evidence="3" id="KW-0804">Transcription</keyword>
<keyword evidence="2" id="KW-0805">Transcription regulation</keyword>
<dbReference type="PROSITE" id="PS50157">
    <property type="entry name" value="ZINC_FINGER_C2H2_2"/>
    <property type="match status" value="2"/>
</dbReference>
<feature type="domain" description="C2H2-type" evidence="6">
    <location>
        <begin position="281"/>
        <end position="311"/>
    </location>
</feature>
<sequence length="358" mass="39932">MLLDKEKPLRPLPPAPSLPVFPADPHLSFIKAPTPATTPFHHMDSDILPSWPEPGQSIWGDDCIDSTPLKRECWVDHGITQVYYFPPGFYCRTWMPLVDHAIPGLHHSYETNGPLEAISIICVPPLRLCLASQPDSEPVPPIVERTPRTDLSTMQTIGPALAFPSASTTTPESFSCGESHVMDSEDCPIPSGTGISSTRVLDLPKENSEKIDDTTKCMVDSSLIHCPVYHKQPGHELHVEGPEYDMQKRNFNCTITGCGKGFKRQDHLERHVQGHSKEKPHICWVPGCHRAFARRDNLKAHCTKTHTRRGGRNRYVATLDETSPDYDPGFRGQLSFDGLPLRFPASSTHNPEAKPYQP</sequence>
<evidence type="ECO:0000256" key="3">
    <source>
        <dbReference type="ARBA" id="ARBA00023163"/>
    </source>
</evidence>
<dbReference type="PANTHER" id="PTHR47427">
    <property type="entry name" value="PROTEIN STE12"/>
    <property type="match status" value="1"/>
</dbReference>
<dbReference type="GO" id="GO:1990527">
    <property type="term" value="C:Tec1p-Ste12p-Dig1p complex"/>
    <property type="evidence" value="ECO:0007669"/>
    <property type="project" value="TreeGrafter"/>
</dbReference>
<dbReference type="GO" id="GO:1990526">
    <property type="term" value="C:Ste12p-Dig1p-Dig2p complex"/>
    <property type="evidence" value="ECO:0007669"/>
    <property type="project" value="TreeGrafter"/>
</dbReference>
<keyword evidence="4" id="KW-0539">Nucleus</keyword>
<dbReference type="SUPFAM" id="SSF57667">
    <property type="entry name" value="beta-beta-alpha zinc fingers"/>
    <property type="match status" value="1"/>
</dbReference>
<evidence type="ECO:0000259" key="6">
    <source>
        <dbReference type="PROSITE" id="PS50157"/>
    </source>
</evidence>
<keyword evidence="5" id="KW-0863">Zinc-finger</keyword>
<keyword evidence="5" id="KW-0862">Zinc</keyword>
<dbReference type="InterPro" id="IPR013087">
    <property type="entry name" value="Znf_C2H2_type"/>
</dbReference>
<comment type="caution">
    <text evidence="7">The sequence shown here is derived from an EMBL/GenBank/DDBJ whole genome shotgun (WGS) entry which is preliminary data.</text>
</comment>
<protein>
    <recommendedName>
        <fullName evidence="6">C2H2-type domain-containing protein</fullName>
    </recommendedName>
</protein>
<dbReference type="EMBL" id="CAJVPG010000218">
    <property type="protein sequence ID" value="CAG8374192.1"/>
    <property type="molecule type" value="Genomic_DNA"/>
</dbReference>
<dbReference type="InterPro" id="IPR036236">
    <property type="entry name" value="Znf_C2H2_sf"/>
</dbReference>
<dbReference type="Proteomes" id="UP001152649">
    <property type="component" value="Unassembled WGS sequence"/>
</dbReference>
<evidence type="ECO:0000313" key="8">
    <source>
        <dbReference type="Proteomes" id="UP001152649"/>
    </source>
</evidence>
<evidence type="ECO:0000313" key="7">
    <source>
        <dbReference type="EMBL" id="CAG8374192.1"/>
    </source>
</evidence>
<proteinExistence type="predicted"/>
<dbReference type="AlphaFoldDB" id="A0A9W4J2M6"/>
<dbReference type="GO" id="GO:0008270">
    <property type="term" value="F:zinc ion binding"/>
    <property type="evidence" value="ECO:0007669"/>
    <property type="project" value="UniProtKB-KW"/>
</dbReference>
<dbReference type="PROSITE" id="PS00028">
    <property type="entry name" value="ZINC_FINGER_C2H2_1"/>
    <property type="match status" value="2"/>
</dbReference>
<dbReference type="InterPro" id="IPR052127">
    <property type="entry name" value="STE12_transcription_factor"/>
</dbReference>
<organism evidence="7 8">
    <name type="scientific">Penicillium salamii</name>
    <dbReference type="NCBI Taxonomy" id="1612424"/>
    <lineage>
        <taxon>Eukaryota</taxon>
        <taxon>Fungi</taxon>
        <taxon>Dikarya</taxon>
        <taxon>Ascomycota</taxon>
        <taxon>Pezizomycotina</taxon>
        <taxon>Eurotiomycetes</taxon>
        <taxon>Eurotiomycetidae</taxon>
        <taxon>Eurotiales</taxon>
        <taxon>Aspergillaceae</taxon>
        <taxon>Penicillium</taxon>
    </lineage>
</organism>
<name>A0A9W4J2M6_9EURO</name>
<dbReference type="PANTHER" id="PTHR47427:SF1">
    <property type="entry name" value="PROTEIN STE12"/>
    <property type="match status" value="1"/>
</dbReference>
<dbReference type="Pfam" id="PF00096">
    <property type="entry name" value="zf-C2H2"/>
    <property type="match status" value="1"/>
</dbReference>
<dbReference type="OrthoDB" id="1055148at2759"/>
<accession>A0A9W4J2M6</accession>
<evidence type="ECO:0000256" key="5">
    <source>
        <dbReference type="PROSITE-ProRule" id="PRU00042"/>
    </source>
</evidence>
<feature type="domain" description="C2H2-type" evidence="6">
    <location>
        <begin position="251"/>
        <end position="280"/>
    </location>
</feature>
<evidence type="ECO:0000256" key="4">
    <source>
        <dbReference type="ARBA" id="ARBA00023242"/>
    </source>
</evidence>
<keyword evidence="8" id="KW-1185">Reference proteome</keyword>
<evidence type="ECO:0000256" key="2">
    <source>
        <dbReference type="ARBA" id="ARBA00023015"/>
    </source>
</evidence>
<gene>
    <name evidence="7" type="ORF">PSALAMII_LOCUS5045</name>
</gene>
<comment type="subcellular location">
    <subcellularLocation>
        <location evidence="1">Nucleus</location>
    </subcellularLocation>
</comment>
<reference evidence="7" key="1">
    <citation type="submission" date="2021-07" db="EMBL/GenBank/DDBJ databases">
        <authorList>
            <person name="Branca A.L. A."/>
        </authorList>
    </citation>
    <scope>NUCLEOTIDE SEQUENCE</scope>
</reference>
<dbReference type="GO" id="GO:0005634">
    <property type="term" value="C:nucleus"/>
    <property type="evidence" value="ECO:0007669"/>
    <property type="project" value="UniProtKB-SubCell"/>
</dbReference>
<evidence type="ECO:0000256" key="1">
    <source>
        <dbReference type="ARBA" id="ARBA00004123"/>
    </source>
</evidence>